<dbReference type="AlphaFoldDB" id="A0A0A1ME10"/>
<protein>
    <recommendedName>
        <fullName evidence="3">GNAT acetyltransferase</fullName>
    </recommendedName>
</protein>
<sequence length="224" mass="25207">MVSDIALMKHHVNVLFKKDDNNRMTFVNEPPNEAAPRIFIGGTQLGNVVRYSNALEENVIKKLERSIHADFAIDLAEIITILNTDRQISNFWTGPAFVFPDVSSITTKAIRITDFNKDCLKQNFPYIYEVLKYKQPCFAIIEDEAAVSVCCSARQTNEAAEASLATFETYRGRAYAIDASIAWAAEIQSQGLLALYSTSWDNFASQSVARKLHLIQYGTDIHMK</sequence>
<dbReference type="InterPro" id="IPR016181">
    <property type="entry name" value="Acyl_CoA_acyltransferase"/>
</dbReference>
<name>A0A0A1ME10_9BACI</name>
<dbReference type="STRING" id="545501.BN997_03532"/>
<dbReference type="Proteomes" id="UP000040453">
    <property type="component" value="Unassembled WGS sequence"/>
</dbReference>
<keyword evidence="2" id="KW-1185">Reference proteome</keyword>
<dbReference type="SUPFAM" id="SSF55729">
    <property type="entry name" value="Acyl-CoA N-acyltransferases (Nat)"/>
    <property type="match status" value="1"/>
</dbReference>
<accession>A0A0A1ME10</accession>
<evidence type="ECO:0000313" key="2">
    <source>
        <dbReference type="Proteomes" id="UP000040453"/>
    </source>
</evidence>
<proteinExistence type="predicted"/>
<evidence type="ECO:0008006" key="3">
    <source>
        <dbReference type="Google" id="ProtNLM"/>
    </source>
</evidence>
<organism evidence="1 2">
    <name type="scientific">Oceanobacillus oncorhynchi</name>
    <dbReference type="NCBI Taxonomy" id="545501"/>
    <lineage>
        <taxon>Bacteria</taxon>
        <taxon>Bacillati</taxon>
        <taxon>Bacillota</taxon>
        <taxon>Bacilli</taxon>
        <taxon>Bacillales</taxon>
        <taxon>Bacillaceae</taxon>
        <taxon>Oceanobacillus</taxon>
    </lineage>
</organism>
<evidence type="ECO:0000313" key="1">
    <source>
        <dbReference type="EMBL" id="CEI83615.1"/>
    </source>
</evidence>
<gene>
    <name evidence="1" type="ORF">BN997_03532</name>
</gene>
<dbReference type="OrthoDB" id="8439474at2"/>
<dbReference type="RefSeq" id="WP_042533973.1">
    <property type="nucleotide sequence ID" value="NZ_CAXOIH010000002.1"/>
</dbReference>
<reference evidence="1 2" key="1">
    <citation type="submission" date="2014-11" db="EMBL/GenBank/DDBJ databases">
        <authorList>
            <person name="Urmite Genomes Urmite Genomes"/>
        </authorList>
    </citation>
    <scope>NUCLEOTIDE SEQUENCE [LARGE SCALE GENOMIC DNA]</scope>
    <source>
        <strain evidence="1 2">Oc5</strain>
    </source>
</reference>
<dbReference type="EMBL" id="CDGG01000001">
    <property type="protein sequence ID" value="CEI83615.1"/>
    <property type="molecule type" value="Genomic_DNA"/>
</dbReference>
<dbReference type="Gene3D" id="3.40.630.30">
    <property type="match status" value="1"/>
</dbReference>